<sequence length="101" mass="11183">MINQSANASSRPEILIAAVLHLMSHYSTNNALNKDHGVCVKLAAVIERHLTILSELPDLAPVLRATCEQLSEQWTMVVEHTMPQQSKSGLLARWRNGAQLN</sequence>
<accession>A0A2S9H0W4</accession>
<evidence type="ECO:0000313" key="1">
    <source>
        <dbReference type="EMBL" id="PRC93619.1"/>
    </source>
</evidence>
<dbReference type="OrthoDB" id="8776326at2"/>
<dbReference type="AlphaFoldDB" id="A0A2S9H0W4"/>
<dbReference type="EMBL" id="PUGF01000006">
    <property type="protein sequence ID" value="PRC93619.1"/>
    <property type="molecule type" value="Genomic_DNA"/>
</dbReference>
<dbReference type="Proteomes" id="UP000237839">
    <property type="component" value="Unassembled WGS sequence"/>
</dbReference>
<protein>
    <submittedName>
        <fullName evidence="1">Uncharacterized protein</fullName>
    </submittedName>
</protein>
<evidence type="ECO:0000313" key="2">
    <source>
        <dbReference type="Proteomes" id="UP000237839"/>
    </source>
</evidence>
<dbReference type="RefSeq" id="WP_105531282.1">
    <property type="nucleotide sequence ID" value="NZ_PUGF01000006.1"/>
</dbReference>
<gene>
    <name evidence="1" type="ORF">S2091_1620</name>
</gene>
<organism evidence="1 2">
    <name type="scientific">Solimicrobium silvestre</name>
    <dbReference type="NCBI Taxonomy" id="2099400"/>
    <lineage>
        <taxon>Bacteria</taxon>
        <taxon>Pseudomonadati</taxon>
        <taxon>Pseudomonadota</taxon>
        <taxon>Betaproteobacteria</taxon>
        <taxon>Burkholderiales</taxon>
        <taxon>Oxalobacteraceae</taxon>
        <taxon>Solimicrobium</taxon>
    </lineage>
</organism>
<reference evidence="1 2" key="1">
    <citation type="submission" date="2018-02" db="EMBL/GenBank/DDBJ databases">
        <title>Solimicrobium silvestre gen. nov., sp. nov., isolated from alpine forest soil.</title>
        <authorList>
            <person name="Margesin R."/>
            <person name="Albuquerque L."/>
            <person name="Zhang D.-C."/>
            <person name="Froufe H.J.C."/>
            <person name="Severino R."/>
            <person name="Roxo I."/>
            <person name="Egas C."/>
            <person name="Da Costa M.S."/>
        </authorList>
    </citation>
    <scope>NUCLEOTIDE SEQUENCE [LARGE SCALE GENOMIC DNA]</scope>
    <source>
        <strain evidence="1 2">S20-91</strain>
    </source>
</reference>
<name>A0A2S9H0W4_9BURK</name>
<comment type="caution">
    <text evidence="1">The sequence shown here is derived from an EMBL/GenBank/DDBJ whole genome shotgun (WGS) entry which is preliminary data.</text>
</comment>
<keyword evidence="2" id="KW-1185">Reference proteome</keyword>
<proteinExistence type="predicted"/>